<evidence type="ECO:0000313" key="2">
    <source>
        <dbReference type="Proteomes" id="UP000307440"/>
    </source>
</evidence>
<accession>A0A5C3LC88</accession>
<sequence>MQSARESGKARRAGRVSFPLLRPLRPVTTAESFSFSSFSFSLPFFHPSFFFNLFHHSLQAGLGAALPRFLSLSFLPIAQLFSNQPSILCFQLFLSNTRQN</sequence>
<dbReference type="AlphaFoldDB" id="A0A5C3LC88"/>
<dbReference type="EMBL" id="ML210146">
    <property type="protein sequence ID" value="TFK30368.1"/>
    <property type="molecule type" value="Genomic_DNA"/>
</dbReference>
<keyword evidence="2" id="KW-1185">Reference proteome</keyword>
<name>A0A5C3LC88_COPMA</name>
<gene>
    <name evidence="1" type="ORF">FA15DRAFT_3515</name>
</gene>
<organism evidence="1 2">
    <name type="scientific">Coprinopsis marcescibilis</name>
    <name type="common">Agaric fungus</name>
    <name type="synonym">Psathyrella marcescibilis</name>
    <dbReference type="NCBI Taxonomy" id="230819"/>
    <lineage>
        <taxon>Eukaryota</taxon>
        <taxon>Fungi</taxon>
        <taxon>Dikarya</taxon>
        <taxon>Basidiomycota</taxon>
        <taxon>Agaricomycotina</taxon>
        <taxon>Agaricomycetes</taxon>
        <taxon>Agaricomycetidae</taxon>
        <taxon>Agaricales</taxon>
        <taxon>Agaricineae</taxon>
        <taxon>Psathyrellaceae</taxon>
        <taxon>Coprinopsis</taxon>
    </lineage>
</organism>
<reference evidence="1 2" key="1">
    <citation type="journal article" date="2019" name="Nat. Ecol. Evol.">
        <title>Megaphylogeny resolves global patterns of mushroom evolution.</title>
        <authorList>
            <person name="Varga T."/>
            <person name="Krizsan K."/>
            <person name="Foldi C."/>
            <person name="Dima B."/>
            <person name="Sanchez-Garcia M."/>
            <person name="Sanchez-Ramirez S."/>
            <person name="Szollosi G.J."/>
            <person name="Szarkandi J.G."/>
            <person name="Papp V."/>
            <person name="Albert L."/>
            <person name="Andreopoulos W."/>
            <person name="Angelini C."/>
            <person name="Antonin V."/>
            <person name="Barry K.W."/>
            <person name="Bougher N.L."/>
            <person name="Buchanan P."/>
            <person name="Buyck B."/>
            <person name="Bense V."/>
            <person name="Catcheside P."/>
            <person name="Chovatia M."/>
            <person name="Cooper J."/>
            <person name="Damon W."/>
            <person name="Desjardin D."/>
            <person name="Finy P."/>
            <person name="Geml J."/>
            <person name="Haridas S."/>
            <person name="Hughes K."/>
            <person name="Justo A."/>
            <person name="Karasinski D."/>
            <person name="Kautmanova I."/>
            <person name="Kiss B."/>
            <person name="Kocsube S."/>
            <person name="Kotiranta H."/>
            <person name="LaButti K.M."/>
            <person name="Lechner B.E."/>
            <person name="Liimatainen K."/>
            <person name="Lipzen A."/>
            <person name="Lukacs Z."/>
            <person name="Mihaltcheva S."/>
            <person name="Morgado L.N."/>
            <person name="Niskanen T."/>
            <person name="Noordeloos M.E."/>
            <person name="Ohm R.A."/>
            <person name="Ortiz-Santana B."/>
            <person name="Ovrebo C."/>
            <person name="Racz N."/>
            <person name="Riley R."/>
            <person name="Savchenko A."/>
            <person name="Shiryaev A."/>
            <person name="Soop K."/>
            <person name="Spirin V."/>
            <person name="Szebenyi C."/>
            <person name="Tomsovsky M."/>
            <person name="Tulloss R.E."/>
            <person name="Uehling J."/>
            <person name="Grigoriev I.V."/>
            <person name="Vagvolgyi C."/>
            <person name="Papp T."/>
            <person name="Martin F.M."/>
            <person name="Miettinen O."/>
            <person name="Hibbett D.S."/>
            <person name="Nagy L.G."/>
        </authorList>
    </citation>
    <scope>NUCLEOTIDE SEQUENCE [LARGE SCALE GENOMIC DNA]</scope>
    <source>
        <strain evidence="1 2">CBS 121175</strain>
    </source>
</reference>
<protein>
    <submittedName>
        <fullName evidence="1">Uncharacterized protein</fullName>
    </submittedName>
</protein>
<evidence type="ECO:0000313" key="1">
    <source>
        <dbReference type="EMBL" id="TFK30368.1"/>
    </source>
</evidence>
<dbReference type="Proteomes" id="UP000307440">
    <property type="component" value="Unassembled WGS sequence"/>
</dbReference>
<proteinExistence type="predicted"/>